<proteinExistence type="predicted"/>
<comment type="caution">
    <text evidence="1">The sequence shown here is derived from an EMBL/GenBank/DDBJ whole genome shotgun (WGS) entry which is preliminary data.</text>
</comment>
<gene>
    <name evidence="1" type="ORF">CLH62_11470</name>
</gene>
<organism evidence="1 2">
    <name type="scientific">Marinobacter guineae</name>
    <dbReference type="NCBI Taxonomy" id="432303"/>
    <lineage>
        <taxon>Bacteria</taxon>
        <taxon>Pseudomonadati</taxon>
        <taxon>Pseudomonadota</taxon>
        <taxon>Gammaproteobacteria</taxon>
        <taxon>Pseudomonadales</taxon>
        <taxon>Marinobacteraceae</taxon>
        <taxon>Marinobacter</taxon>
    </lineage>
</organism>
<dbReference type="EMBL" id="NTFI01000003">
    <property type="protein sequence ID" value="PHQ24969.1"/>
    <property type="molecule type" value="Genomic_DNA"/>
</dbReference>
<dbReference type="AlphaFoldDB" id="A0A2G1VEM3"/>
<name>A0A2G1VEM3_9GAMM</name>
<evidence type="ECO:0000313" key="2">
    <source>
        <dbReference type="Proteomes" id="UP000229044"/>
    </source>
</evidence>
<evidence type="ECO:0000313" key="1">
    <source>
        <dbReference type="EMBL" id="PHQ24969.1"/>
    </source>
</evidence>
<sequence length="61" mass="6989">MNASDALFRREQANAGDFPDARFIGFSYSPRPVNLKLSFTVIRHFRLSASVVTYGNLWHQD</sequence>
<reference evidence="1 2" key="1">
    <citation type="submission" date="2017-09" db="EMBL/GenBank/DDBJ databases">
        <title>The draft genome sequences of Marinobacter guineae M3B.</title>
        <authorList>
            <person name="Cao J."/>
        </authorList>
    </citation>
    <scope>NUCLEOTIDE SEQUENCE [LARGE SCALE GENOMIC DNA]</scope>
    <source>
        <strain evidence="1 2">M3B</strain>
    </source>
</reference>
<protein>
    <submittedName>
        <fullName evidence="1">Uncharacterized protein</fullName>
    </submittedName>
</protein>
<keyword evidence="2" id="KW-1185">Reference proteome</keyword>
<dbReference type="Proteomes" id="UP000229044">
    <property type="component" value="Unassembled WGS sequence"/>
</dbReference>
<accession>A0A2G1VEM3</accession>